<comment type="function">
    <text evidence="7">Catalyzes the NADPH-dependent reduction of L-glutamate 5-phosphate into L-glutamate 5-semialdehyde and phosphate. The product spontaneously undergoes cyclization to form 1-pyrroline-5-carboxylate.</text>
</comment>
<dbReference type="PROSITE" id="PS01223">
    <property type="entry name" value="PROA"/>
    <property type="match status" value="1"/>
</dbReference>
<evidence type="ECO:0000256" key="7">
    <source>
        <dbReference type="HAMAP-Rule" id="MF_00412"/>
    </source>
</evidence>
<reference evidence="9 10" key="1">
    <citation type="journal article" date="2014" name="BMC Genomics">
        <title>Comparison of environmental and isolate Sulfobacillus genomes reveals diverse carbon, sulfur, nitrogen, and hydrogen metabolisms.</title>
        <authorList>
            <person name="Justice N.B."/>
            <person name="Norman A."/>
            <person name="Brown C.T."/>
            <person name="Singh A."/>
            <person name="Thomas B.C."/>
            <person name="Banfield J.F."/>
        </authorList>
    </citation>
    <scope>NUCLEOTIDE SEQUENCE [LARGE SCALE GENOMIC DNA]</scope>
    <source>
        <strain evidence="9">AMDSBA5</strain>
    </source>
</reference>
<dbReference type="FunFam" id="3.40.309.10:FF:000006">
    <property type="entry name" value="Gamma-glutamyl phosphate reductase"/>
    <property type="match status" value="1"/>
</dbReference>
<dbReference type="InterPro" id="IPR020593">
    <property type="entry name" value="G-glutamylP_reductase_CS"/>
</dbReference>
<comment type="catalytic activity">
    <reaction evidence="6 7">
        <text>L-glutamate 5-semialdehyde + phosphate + NADP(+) = L-glutamyl 5-phosphate + NADPH + H(+)</text>
        <dbReference type="Rhea" id="RHEA:19541"/>
        <dbReference type="ChEBI" id="CHEBI:15378"/>
        <dbReference type="ChEBI" id="CHEBI:43474"/>
        <dbReference type="ChEBI" id="CHEBI:57783"/>
        <dbReference type="ChEBI" id="CHEBI:58066"/>
        <dbReference type="ChEBI" id="CHEBI:58274"/>
        <dbReference type="ChEBI" id="CHEBI:58349"/>
        <dbReference type="EC" id="1.2.1.41"/>
    </reaction>
</comment>
<dbReference type="InterPro" id="IPR000965">
    <property type="entry name" value="GPR_dom"/>
</dbReference>
<dbReference type="CDD" id="cd07079">
    <property type="entry name" value="ALDH_F18-19_ProA-GPR"/>
    <property type="match status" value="1"/>
</dbReference>
<evidence type="ECO:0000256" key="4">
    <source>
        <dbReference type="ARBA" id="ARBA00022857"/>
    </source>
</evidence>
<evidence type="ECO:0000256" key="6">
    <source>
        <dbReference type="ARBA" id="ARBA00049024"/>
    </source>
</evidence>
<comment type="similarity">
    <text evidence="7">Belongs to the gamma-glutamyl phosphate reductase family.</text>
</comment>
<keyword evidence="2 7" id="KW-0028">Amino-acid biosynthesis</keyword>
<dbReference type="InterPro" id="IPR012134">
    <property type="entry name" value="Glu-5-SA_DH"/>
</dbReference>
<evidence type="ECO:0000256" key="1">
    <source>
        <dbReference type="ARBA" id="ARBA00004985"/>
    </source>
</evidence>
<comment type="subcellular location">
    <subcellularLocation>
        <location evidence="7">Cytoplasm</location>
    </subcellularLocation>
</comment>
<dbReference type="GO" id="GO:0005737">
    <property type="term" value="C:cytoplasm"/>
    <property type="evidence" value="ECO:0007669"/>
    <property type="project" value="UniProtKB-SubCell"/>
</dbReference>
<dbReference type="UniPathway" id="UPA00098">
    <property type="reaction ID" value="UER00360"/>
</dbReference>
<gene>
    <name evidence="7" type="primary">proA</name>
    <name evidence="9" type="ORF">C7B47_07970</name>
</gene>
<dbReference type="InterPro" id="IPR016162">
    <property type="entry name" value="Ald_DH_N"/>
</dbReference>
<dbReference type="GO" id="GO:0050661">
    <property type="term" value="F:NADP binding"/>
    <property type="evidence" value="ECO:0007669"/>
    <property type="project" value="InterPro"/>
</dbReference>
<comment type="pathway">
    <text evidence="1 7">Amino-acid biosynthesis; L-proline biosynthesis; L-glutamate 5-semialdehyde from L-glutamate: step 2/2.</text>
</comment>
<dbReference type="EMBL" id="PXYX01000012">
    <property type="protein sequence ID" value="PSR27489.1"/>
    <property type="molecule type" value="Genomic_DNA"/>
</dbReference>
<dbReference type="GO" id="GO:0055129">
    <property type="term" value="P:L-proline biosynthetic process"/>
    <property type="evidence" value="ECO:0007669"/>
    <property type="project" value="UniProtKB-UniRule"/>
</dbReference>
<dbReference type="InterPro" id="IPR015590">
    <property type="entry name" value="Aldehyde_DH_dom"/>
</dbReference>
<keyword evidence="3 7" id="KW-0641">Proline biosynthesis</keyword>
<comment type="caution">
    <text evidence="9">The sequence shown here is derived from an EMBL/GenBank/DDBJ whole genome shotgun (WGS) entry which is preliminary data.</text>
</comment>
<dbReference type="GO" id="GO:0004350">
    <property type="term" value="F:glutamate-5-semialdehyde dehydrogenase activity"/>
    <property type="evidence" value="ECO:0007669"/>
    <property type="project" value="UniProtKB-UniRule"/>
</dbReference>
<name>A0A2T2WZ18_SULTH</name>
<dbReference type="EC" id="1.2.1.41" evidence="7"/>
<proteinExistence type="inferred from homology"/>
<dbReference type="AlphaFoldDB" id="A0A2T2WZ18"/>
<feature type="domain" description="Aldehyde dehydrogenase" evidence="8">
    <location>
        <begin position="15"/>
        <end position="300"/>
    </location>
</feature>
<dbReference type="Gene3D" id="3.40.309.10">
    <property type="entry name" value="Aldehyde Dehydrogenase, Chain A, domain 2"/>
    <property type="match status" value="1"/>
</dbReference>
<evidence type="ECO:0000313" key="10">
    <source>
        <dbReference type="Proteomes" id="UP000242705"/>
    </source>
</evidence>
<dbReference type="SUPFAM" id="SSF53720">
    <property type="entry name" value="ALDH-like"/>
    <property type="match status" value="1"/>
</dbReference>
<evidence type="ECO:0000259" key="8">
    <source>
        <dbReference type="Pfam" id="PF00171"/>
    </source>
</evidence>
<organism evidence="9 10">
    <name type="scientific">Sulfobacillus thermosulfidooxidans</name>
    <dbReference type="NCBI Taxonomy" id="28034"/>
    <lineage>
        <taxon>Bacteria</taxon>
        <taxon>Bacillati</taxon>
        <taxon>Bacillota</taxon>
        <taxon>Clostridia</taxon>
        <taxon>Eubacteriales</taxon>
        <taxon>Clostridiales Family XVII. Incertae Sedis</taxon>
        <taxon>Sulfobacillus</taxon>
    </lineage>
</organism>
<evidence type="ECO:0000256" key="3">
    <source>
        <dbReference type="ARBA" id="ARBA00022650"/>
    </source>
</evidence>
<protein>
    <recommendedName>
        <fullName evidence="7">Gamma-glutamyl phosphate reductase</fullName>
        <shortName evidence="7">GPR</shortName>
        <ecNumber evidence="7">1.2.1.41</ecNumber>
    </recommendedName>
    <alternativeName>
        <fullName evidence="7">Glutamate-5-semialdehyde dehydrogenase</fullName>
    </alternativeName>
    <alternativeName>
        <fullName evidence="7">Glutamyl-gamma-semialdehyde dehydrogenase</fullName>
        <shortName evidence="7">GSA dehydrogenase</shortName>
    </alternativeName>
</protein>
<dbReference type="Gene3D" id="3.40.605.10">
    <property type="entry name" value="Aldehyde Dehydrogenase, Chain A, domain 1"/>
    <property type="match status" value="1"/>
</dbReference>
<dbReference type="InterPro" id="IPR016163">
    <property type="entry name" value="Ald_DH_C"/>
</dbReference>
<dbReference type="Proteomes" id="UP000242705">
    <property type="component" value="Unassembled WGS sequence"/>
</dbReference>
<keyword evidence="4 7" id="KW-0521">NADP</keyword>
<dbReference type="PIRSF" id="PIRSF000151">
    <property type="entry name" value="GPR"/>
    <property type="match status" value="1"/>
</dbReference>
<dbReference type="Pfam" id="PF00171">
    <property type="entry name" value="Aldedh"/>
    <property type="match status" value="1"/>
</dbReference>
<sequence>MHRTRPLCTAISWDLTKGAVDMLQQMLKASRQAQKTLALSPANKRNQILETMASLLAERREMILAANRKDIERAIDLSPALMKRLELTEAQLMRLIDGIHVVIRQPDPLGQGEGQRRLPNGLTIEAVHVPLGVIGLIFESRPGVAIEATALIIKSGNAVILRGGHEAMESIRVIVDCWQDAVTLSGFDKELVQAILDPDRQYVTDLMHLNGLDLLIPRGGPGLIQKVVKEATVPVIETGVGNCHVYVDNMADVGMAVDIVTNAKVSNPGVCNAAETVLVHRDIAPKFLPALEQHLSSYGVTLHADPLSRHYLSLAVPATEEDFATEYLSLDLAVKIVENIDEAIEHIARYGTKHSEAIVTNDYTRGEYFLNAVDAAVVYWNASTRFTDGYEFGMGGEVGISTQKLHARGPMGLLALTTWKWIAKGHGQIR</sequence>
<accession>A0A2T2WZ18</accession>
<keyword evidence="7" id="KW-0963">Cytoplasm</keyword>
<dbReference type="PANTHER" id="PTHR11063:SF8">
    <property type="entry name" value="DELTA-1-PYRROLINE-5-CARBOXYLATE SYNTHASE"/>
    <property type="match status" value="1"/>
</dbReference>
<dbReference type="PANTHER" id="PTHR11063">
    <property type="entry name" value="GLUTAMATE SEMIALDEHYDE DEHYDROGENASE"/>
    <property type="match status" value="1"/>
</dbReference>
<dbReference type="NCBIfam" id="NF001221">
    <property type="entry name" value="PRK00197.1"/>
    <property type="match status" value="1"/>
</dbReference>
<evidence type="ECO:0000256" key="5">
    <source>
        <dbReference type="ARBA" id="ARBA00023002"/>
    </source>
</evidence>
<evidence type="ECO:0000313" key="9">
    <source>
        <dbReference type="EMBL" id="PSR27489.1"/>
    </source>
</evidence>
<evidence type="ECO:0000256" key="2">
    <source>
        <dbReference type="ARBA" id="ARBA00022605"/>
    </source>
</evidence>
<keyword evidence="5 7" id="KW-0560">Oxidoreductase</keyword>
<dbReference type="HAMAP" id="MF_00412">
    <property type="entry name" value="ProA"/>
    <property type="match status" value="1"/>
</dbReference>
<dbReference type="NCBIfam" id="TIGR00407">
    <property type="entry name" value="proA"/>
    <property type="match status" value="1"/>
</dbReference>
<dbReference type="InterPro" id="IPR016161">
    <property type="entry name" value="Ald_DH/histidinol_DH"/>
</dbReference>